<evidence type="ECO:0000313" key="5">
    <source>
        <dbReference type="EMBL" id="EJF47597.1"/>
    </source>
</evidence>
<comment type="caution">
    <text evidence="5">The sequence shown here is derived from an EMBL/GenBank/DDBJ whole genome shotgun (WGS) entry which is preliminary data.</text>
</comment>
<dbReference type="EMBL" id="AKFS01000078">
    <property type="protein sequence ID" value="EJF47597.1"/>
    <property type="molecule type" value="Genomic_DNA"/>
</dbReference>
<dbReference type="AlphaFoldDB" id="J0NRY4"/>
<dbReference type="InterPro" id="IPR007621">
    <property type="entry name" value="TPM_dom"/>
</dbReference>
<feature type="region of interest" description="Disordered" evidence="2">
    <location>
        <begin position="595"/>
        <end position="621"/>
    </location>
</feature>
<dbReference type="PATRIC" id="fig|1125717.3.peg.582"/>
<feature type="domain" description="TPM" evidence="4">
    <location>
        <begin position="36"/>
        <end position="138"/>
    </location>
</feature>
<dbReference type="RefSeq" id="WP_005868676.1">
    <property type="nucleotide sequence ID" value="NZ_AKFS01000078.1"/>
</dbReference>
<accession>J0NRY4</accession>
<gene>
    <name evidence="5" type="ORF">HMPREF1317_0469</name>
</gene>
<feature type="region of interest" description="Disordered" evidence="2">
    <location>
        <begin position="641"/>
        <end position="689"/>
    </location>
</feature>
<proteinExistence type="predicted"/>
<feature type="coiled-coil region" evidence="1">
    <location>
        <begin position="217"/>
        <end position="251"/>
    </location>
</feature>
<feature type="compositionally biased region" description="Basic and acidic residues" evidence="2">
    <location>
        <begin position="648"/>
        <end position="664"/>
    </location>
</feature>
<dbReference type="OrthoDB" id="3260968at2"/>
<organism evidence="5 6">
    <name type="scientific">Schaalia georgiae F0490</name>
    <dbReference type="NCBI Taxonomy" id="1125717"/>
    <lineage>
        <taxon>Bacteria</taxon>
        <taxon>Bacillati</taxon>
        <taxon>Actinomycetota</taxon>
        <taxon>Actinomycetes</taxon>
        <taxon>Actinomycetales</taxon>
        <taxon>Actinomycetaceae</taxon>
        <taxon>Schaalia</taxon>
    </lineage>
</organism>
<sequence length="689" mass="72177">MKHRFRAAAVGVCVLLMALSGATAFAASPVTISDTVTDPDGWLSADQSARISSAASSARAKGLDIYFVAVPDFSGKNMGDWCKQSIKQSGLSTASIAYVIAYKERKHVSCGNAGEPVVSDSQLTTARSAAETALRAADPLTAEATTDAALAFYSSVEASASGAGSSASPSPARTSAASSGKDTATTITLRYVAFFVGVTMVYLIARRTLGRGKKSVANATTRDAERARRLVDEANRQLLSADEQVRSADDELSFAQAQFGALKTQEYGAALQAARNAVAQCFVLQQQMNAAASDAHRASLATRIMDALGAAMNDLIEKQRAFASMRDERADLPRQIREAREQLAEFEGRLTDAKAELASVSALYPKQMVASLLDNPDQARALLDSARDALDNAEPAAASSPDAAANALDTARRAMAMASHQMDAIFAAKNDLSAIEDTLTRAIASITSDLSDVTRLGADQVAFAPLVADAHTAVDKAQSARSGIGDPLIALEELRTAEATLDAALEPLRSEEDAEKRRRTSASERIAEAETLLEQADRYVQGRRGAIDLDTRSQLSQAHSALAQAQAATESAEAASHAATAAALARQVLAAPATPSAPAFNTGTAPTFNTGTPRSRGNGSFTGSTLGDFLTWMTAYGVSQHGWGGGHGTRDRYDSDSSWDRDSYSDSSGSSDSSSSSSDSDMGWGGSSF</sequence>
<evidence type="ECO:0000256" key="2">
    <source>
        <dbReference type="SAM" id="MobiDB-lite"/>
    </source>
</evidence>
<evidence type="ECO:0000256" key="1">
    <source>
        <dbReference type="SAM" id="Coils"/>
    </source>
</evidence>
<feature type="signal peptide" evidence="3">
    <location>
        <begin position="1"/>
        <end position="26"/>
    </location>
</feature>
<feature type="compositionally biased region" description="Polar residues" evidence="2">
    <location>
        <begin position="599"/>
        <end position="621"/>
    </location>
</feature>
<keyword evidence="6" id="KW-1185">Reference proteome</keyword>
<keyword evidence="1" id="KW-0175">Coiled coil</keyword>
<evidence type="ECO:0000313" key="6">
    <source>
        <dbReference type="Proteomes" id="UP000004578"/>
    </source>
</evidence>
<dbReference type="Pfam" id="PF04536">
    <property type="entry name" value="TPM_phosphatase"/>
    <property type="match status" value="1"/>
</dbReference>
<keyword evidence="3" id="KW-0732">Signal</keyword>
<feature type="coiled-coil region" evidence="1">
    <location>
        <begin position="329"/>
        <end position="356"/>
    </location>
</feature>
<feature type="chain" id="PRO_5003737164" description="TPM domain-containing protein" evidence="3">
    <location>
        <begin position="27"/>
        <end position="689"/>
    </location>
</feature>
<dbReference type="Gene3D" id="3.10.310.50">
    <property type="match status" value="1"/>
</dbReference>
<protein>
    <recommendedName>
        <fullName evidence="4">TPM domain-containing protein</fullName>
    </recommendedName>
</protein>
<name>J0NRY4_9ACTO</name>
<dbReference type="Proteomes" id="UP000004578">
    <property type="component" value="Unassembled WGS sequence"/>
</dbReference>
<reference evidence="5 6" key="1">
    <citation type="submission" date="2012-05" db="EMBL/GenBank/DDBJ databases">
        <authorList>
            <person name="Harkins D.M."/>
            <person name="Madupu R."/>
            <person name="Durkin A.S."/>
            <person name="Torralba M."/>
            <person name="Methe B."/>
            <person name="Sutton G.G."/>
            <person name="Nelson K.E."/>
        </authorList>
    </citation>
    <scope>NUCLEOTIDE SEQUENCE [LARGE SCALE GENOMIC DNA]</scope>
    <source>
        <strain evidence="5 6">F0490</strain>
    </source>
</reference>
<feature type="compositionally biased region" description="Low complexity" evidence="2">
    <location>
        <begin position="665"/>
        <end position="682"/>
    </location>
</feature>
<evidence type="ECO:0000256" key="3">
    <source>
        <dbReference type="SAM" id="SignalP"/>
    </source>
</evidence>
<evidence type="ECO:0000259" key="4">
    <source>
        <dbReference type="Pfam" id="PF04536"/>
    </source>
</evidence>